<dbReference type="InterPro" id="IPR052763">
    <property type="entry name" value="DnaJ_C4"/>
</dbReference>
<gene>
    <name evidence="3" type="ORF">UM93_08180</name>
</gene>
<dbReference type="PANTHER" id="PTHR44825:SF1">
    <property type="entry name" value="DNAJ HOMOLOG SUBFAMILY C MEMBER 4"/>
    <property type="match status" value="1"/>
</dbReference>
<dbReference type="InterPro" id="IPR036869">
    <property type="entry name" value="J_dom_sf"/>
</dbReference>
<keyword evidence="4" id="KW-1185">Reference proteome</keyword>
<dbReference type="PANTHER" id="PTHR44825">
    <property type="match status" value="1"/>
</dbReference>
<dbReference type="InterPro" id="IPR001623">
    <property type="entry name" value="DnaJ_domain"/>
</dbReference>
<feature type="compositionally biased region" description="Low complexity" evidence="1">
    <location>
        <begin position="73"/>
        <end position="88"/>
    </location>
</feature>
<evidence type="ECO:0000313" key="3">
    <source>
        <dbReference type="EMBL" id="AJT41498.1"/>
    </source>
</evidence>
<dbReference type="InterPro" id="IPR018253">
    <property type="entry name" value="DnaJ_domain_CS"/>
</dbReference>
<sequence length="297" mass="31978">MTPQYRTHYEVLQIAVTATPQEIKTAYRKAVRTAHPDHGGSAEEFRQLTEAYQILIDPAARKSYDRSYAASGPATKPSSAARPSPAANTASDLPVFVPPFETGGGQLLSLEQASRQIHGAPRKRGLFGAQARLVREARTIELVQQQILNRFPAARLLNGLHSPVDNSYLDHVVLMGHRLAVLGSMMVPEGAYRWNGNSLVHGSRGVEPPKILSAVHALGKIFPDCTVSGWIVVQSPSGNPYQPVIDHSRGNEPDGGPGLSVVGAARLGRELGSFLSLGSEPNVVDLRVLSRLLGGMY</sequence>
<dbReference type="STRING" id="1618207.UM93_08180"/>
<dbReference type="EMBL" id="CP011005">
    <property type="protein sequence ID" value="AJT41498.1"/>
    <property type="molecule type" value="Genomic_DNA"/>
</dbReference>
<dbReference type="PROSITE" id="PS50076">
    <property type="entry name" value="DNAJ_2"/>
    <property type="match status" value="1"/>
</dbReference>
<dbReference type="PRINTS" id="PR00625">
    <property type="entry name" value="JDOMAIN"/>
</dbReference>
<dbReference type="Proteomes" id="UP000061839">
    <property type="component" value="Chromosome"/>
</dbReference>
<dbReference type="PROSITE" id="PS00636">
    <property type="entry name" value="DNAJ_1"/>
    <property type="match status" value="1"/>
</dbReference>
<dbReference type="Pfam" id="PF00226">
    <property type="entry name" value="DnaJ"/>
    <property type="match status" value="1"/>
</dbReference>
<dbReference type="KEGG" id="ari:UM93_08180"/>
<name>A0A0D4BYV0_9MICC</name>
<evidence type="ECO:0000313" key="4">
    <source>
        <dbReference type="Proteomes" id="UP000061839"/>
    </source>
</evidence>
<dbReference type="HOGENOM" id="CLU_929533_0_0_11"/>
<dbReference type="OrthoDB" id="5242140at2"/>
<dbReference type="SUPFAM" id="SSF46565">
    <property type="entry name" value="Chaperone J-domain"/>
    <property type="match status" value="1"/>
</dbReference>
<feature type="region of interest" description="Disordered" evidence="1">
    <location>
        <begin position="67"/>
        <end position="88"/>
    </location>
</feature>
<proteinExistence type="predicted"/>
<evidence type="ECO:0000259" key="2">
    <source>
        <dbReference type="PROSITE" id="PS50076"/>
    </source>
</evidence>
<dbReference type="PATRIC" id="fig|1618207.4.peg.1655"/>
<dbReference type="SMART" id="SM00271">
    <property type="entry name" value="DnaJ"/>
    <property type="match status" value="1"/>
</dbReference>
<reference evidence="3 4" key="1">
    <citation type="journal article" date="2015" name="Genome Announc.">
        <title>Complete Genome Sequencing of Protease-Producing Novel Arthrobacter sp. Strain IHBB 11108 Using PacBio Single-Molecule Real-Time Sequencing Technology.</title>
        <authorList>
            <person name="Kiran S."/>
            <person name="Swarnkar M.K."/>
            <person name="Pal M."/>
            <person name="Thakur R."/>
            <person name="Tewari R."/>
            <person name="Singh A.K."/>
            <person name="Gulati A."/>
        </authorList>
    </citation>
    <scope>NUCLEOTIDE SEQUENCE [LARGE SCALE GENOMIC DNA]</scope>
    <source>
        <strain evidence="3 4">IHBB 11108</strain>
    </source>
</reference>
<accession>A0A0D4BYV0</accession>
<evidence type="ECO:0000256" key="1">
    <source>
        <dbReference type="SAM" id="MobiDB-lite"/>
    </source>
</evidence>
<dbReference type="Gene3D" id="1.10.287.110">
    <property type="entry name" value="DnaJ domain"/>
    <property type="match status" value="1"/>
</dbReference>
<organism evidence="3 4">
    <name type="scientific">Psychromicrobium lacuslunae</name>
    <dbReference type="NCBI Taxonomy" id="1618207"/>
    <lineage>
        <taxon>Bacteria</taxon>
        <taxon>Bacillati</taxon>
        <taxon>Actinomycetota</taxon>
        <taxon>Actinomycetes</taxon>
        <taxon>Micrococcales</taxon>
        <taxon>Micrococcaceae</taxon>
        <taxon>Psychromicrobium</taxon>
    </lineage>
</organism>
<dbReference type="RefSeq" id="WP_045074918.1">
    <property type="nucleotide sequence ID" value="NZ_CP011005.1"/>
</dbReference>
<feature type="domain" description="J" evidence="2">
    <location>
        <begin position="7"/>
        <end position="68"/>
    </location>
</feature>
<protein>
    <submittedName>
        <fullName evidence="3">Molecular chaperone DnaJ</fullName>
    </submittedName>
</protein>
<dbReference type="AlphaFoldDB" id="A0A0D4BYV0"/>
<dbReference type="CDD" id="cd06257">
    <property type="entry name" value="DnaJ"/>
    <property type="match status" value="1"/>
</dbReference>